<keyword evidence="9" id="KW-0028">Amino-acid biosynthesis</keyword>
<evidence type="ECO:0000256" key="4">
    <source>
        <dbReference type="ARBA" id="ARBA00011738"/>
    </source>
</evidence>
<dbReference type="InterPro" id="IPR015422">
    <property type="entry name" value="PyrdxlP-dep_Trfase_small"/>
</dbReference>
<dbReference type="PANTHER" id="PTHR43643:SF3">
    <property type="entry name" value="HISTIDINOL-PHOSPHATE AMINOTRANSFERASE"/>
    <property type="match status" value="1"/>
</dbReference>
<evidence type="ECO:0000313" key="12">
    <source>
        <dbReference type="Proteomes" id="UP000229498"/>
    </source>
</evidence>
<dbReference type="InterPro" id="IPR015424">
    <property type="entry name" value="PyrdxlP-dep_Trfase"/>
</dbReference>
<dbReference type="Pfam" id="PF00155">
    <property type="entry name" value="Aminotran_1_2"/>
    <property type="match status" value="1"/>
</dbReference>
<dbReference type="AlphaFoldDB" id="A0A2M9G4Z6"/>
<dbReference type="UniPathway" id="UPA00031">
    <property type="reaction ID" value="UER00012"/>
</dbReference>
<dbReference type="InterPro" id="IPR004839">
    <property type="entry name" value="Aminotransferase_I/II_large"/>
</dbReference>
<gene>
    <name evidence="9" type="primary">hisC</name>
    <name evidence="11" type="ORF">CVT23_05280</name>
</gene>
<dbReference type="CDD" id="cd00609">
    <property type="entry name" value="AAT_like"/>
    <property type="match status" value="1"/>
</dbReference>
<organism evidence="11 12">
    <name type="scientific">Minwuia thermotolerans</name>
    <dbReference type="NCBI Taxonomy" id="2056226"/>
    <lineage>
        <taxon>Bacteria</taxon>
        <taxon>Pseudomonadati</taxon>
        <taxon>Pseudomonadota</taxon>
        <taxon>Alphaproteobacteria</taxon>
        <taxon>Minwuiales</taxon>
        <taxon>Minwuiaceae</taxon>
        <taxon>Minwuia</taxon>
    </lineage>
</organism>
<evidence type="ECO:0000256" key="9">
    <source>
        <dbReference type="HAMAP-Rule" id="MF_01023"/>
    </source>
</evidence>
<keyword evidence="7 9" id="KW-0663">Pyridoxal phosphate</keyword>
<accession>A0A2M9G4Z6</accession>
<dbReference type="GO" id="GO:0000105">
    <property type="term" value="P:L-histidine biosynthetic process"/>
    <property type="evidence" value="ECO:0007669"/>
    <property type="project" value="UniProtKB-UniRule"/>
</dbReference>
<comment type="cofactor">
    <cofactor evidence="1 9">
        <name>pyridoxal 5'-phosphate</name>
        <dbReference type="ChEBI" id="CHEBI:597326"/>
    </cofactor>
</comment>
<dbReference type="GO" id="GO:0030170">
    <property type="term" value="F:pyridoxal phosphate binding"/>
    <property type="evidence" value="ECO:0007669"/>
    <property type="project" value="InterPro"/>
</dbReference>
<protein>
    <recommendedName>
        <fullName evidence="9">Histidinol-phosphate aminotransferase</fullName>
        <ecNumber evidence="9">2.6.1.9</ecNumber>
    </recommendedName>
    <alternativeName>
        <fullName evidence="9">Imidazole acetol-phosphate transaminase</fullName>
    </alternativeName>
</protein>
<dbReference type="Gene3D" id="3.40.640.10">
    <property type="entry name" value="Type I PLP-dependent aspartate aminotransferase-like (Major domain)"/>
    <property type="match status" value="1"/>
</dbReference>
<evidence type="ECO:0000256" key="8">
    <source>
        <dbReference type="ARBA" id="ARBA00047481"/>
    </source>
</evidence>
<dbReference type="EMBL" id="PHIG01000018">
    <property type="protein sequence ID" value="PJK30781.1"/>
    <property type="molecule type" value="Genomic_DNA"/>
</dbReference>
<dbReference type="NCBIfam" id="TIGR01141">
    <property type="entry name" value="hisC"/>
    <property type="match status" value="1"/>
</dbReference>
<feature type="domain" description="Aminotransferase class I/classII large" evidence="10">
    <location>
        <begin position="29"/>
        <end position="355"/>
    </location>
</feature>
<name>A0A2M9G4Z6_9PROT</name>
<sequence length="362" mass="38385">MTNPTPQPGLMDITPYKGGESEIEGQSHVRKLSANETPLGPSPKAIEAFRAMADRIGQYPDGGATRLRRALGRRHGLDPDRIVCGNGSDELIGLLVSSYAGAGDEVLFSRHGFLMYAIAAKANGATPVMAPETDYTASVDALLAAVTERTRLVFLANPNNPTGTFVTADEVARLRAGLRDNILLVIDAAYAEYVSRNDYEPGVELVNANDNVVMTRTFSKIYGLAGLRVGWAYAPAAVIDVLQRARGPFNVNLAAQEAALAALDDTAHIDAARTHNDVWLPKLTAALNGLGLETTASIGNFALARFPGGAEQALAADAFLKARGIIVRPVGAYGLPDCLRITIGTEDDNLAVIDALKAFLES</sequence>
<evidence type="ECO:0000259" key="10">
    <source>
        <dbReference type="Pfam" id="PF00155"/>
    </source>
</evidence>
<evidence type="ECO:0000313" key="11">
    <source>
        <dbReference type="EMBL" id="PJK30781.1"/>
    </source>
</evidence>
<dbReference type="Proteomes" id="UP000229498">
    <property type="component" value="Unassembled WGS sequence"/>
</dbReference>
<keyword evidence="9" id="KW-0368">Histidine biosynthesis</keyword>
<evidence type="ECO:0000256" key="2">
    <source>
        <dbReference type="ARBA" id="ARBA00005011"/>
    </source>
</evidence>
<evidence type="ECO:0000256" key="1">
    <source>
        <dbReference type="ARBA" id="ARBA00001933"/>
    </source>
</evidence>
<evidence type="ECO:0000256" key="6">
    <source>
        <dbReference type="ARBA" id="ARBA00022679"/>
    </source>
</evidence>
<proteinExistence type="inferred from homology"/>
<feature type="modified residue" description="N6-(pyridoxal phosphate)lysine" evidence="9">
    <location>
        <position position="220"/>
    </location>
</feature>
<comment type="similarity">
    <text evidence="3 9">Belongs to the class-II pyridoxal-phosphate-dependent aminotransferase family. Histidinol-phosphate aminotransferase subfamily.</text>
</comment>
<comment type="catalytic activity">
    <reaction evidence="8 9">
        <text>L-histidinol phosphate + 2-oxoglutarate = 3-(imidazol-4-yl)-2-oxopropyl phosphate + L-glutamate</text>
        <dbReference type="Rhea" id="RHEA:23744"/>
        <dbReference type="ChEBI" id="CHEBI:16810"/>
        <dbReference type="ChEBI" id="CHEBI:29985"/>
        <dbReference type="ChEBI" id="CHEBI:57766"/>
        <dbReference type="ChEBI" id="CHEBI:57980"/>
        <dbReference type="EC" id="2.6.1.9"/>
    </reaction>
</comment>
<dbReference type="HAMAP" id="MF_01023">
    <property type="entry name" value="HisC_aminotrans_2"/>
    <property type="match status" value="1"/>
</dbReference>
<dbReference type="InterPro" id="IPR050106">
    <property type="entry name" value="HistidinolP_aminotransfase"/>
</dbReference>
<dbReference type="PANTHER" id="PTHR43643">
    <property type="entry name" value="HISTIDINOL-PHOSPHATE AMINOTRANSFERASE 2"/>
    <property type="match status" value="1"/>
</dbReference>
<dbReference type="Gene3D" id="3.90.1150.10">
    <property type="entry name" value="Aspartate Aminotransferase, domain 1"/>
    <property type="match status" value="1"/>
</dbReference>
<dbReference type="GO" id="GO:0004400">
    <property type="term" value="F:histidinol-phosphate transaminase activity"/>
    <property type="evidence" value="ECO:0007669"/>
    <property type="project" value="UniProtKB-UniRule"/>
</dbReference>
<evidence type="ECO:0000256" key="3">
    <source>
        <dbReference type="ARBA" id="ARBA00007970"/>
    </source>
</evidence>
<comment type="pathway">
    <text evidence="2 9">Amino-acid biosynthesis; L-histidine biosynthesis; L-histidine from 5-phospho-alpha-D-ribose 1-diphosphate: step 7/9.</text>
</comment>
<dbReference type="InterPro" id="IPR005861">
    <property type="entry name" value="HisP_aminotrans"/>
</dbReference>
<comment type="subunit">
    <text evidence="4 9">Homodimer.</text>
</comment>
<keyword evidence="6 9" id="KW-0808">Transferase</keyword>
<keyword evidence="12" id="KW-1185">Reference proteome</keyword>
<dbReference type="EC" id="2.6.1.9" evidence="9"/>
<keyword evidence="5 9" id="KW-0032">Aminotransferase</keyword>
<dbReference type="SUPFAM" id="SSF53383">
    <property type="entry name" value="PLP-dependent transferases"/>
    <property type="match status" value="1"/>
</dbReference>
<evidence type="ECO:0000256" key="5">
    <source>
        <dbReference type="ARBA" id="ARBA00022576"/>
    </source>
</evidence>
<evidence type="ECO:0000256" key="7">
    <source>
        <dbReference type="ARBA" id="ARBA00022898"/>
    </source>
</evidence>
<dbReference type="OrthoDB" id="9809616at2"/>
<dbReference type="InterPro" id="IPR015421">
    <property type="entry name" value="PyrdxlP-dep_Trfase_major"/>
</dbReference>
<dbReference type="RefSeq" id="WP_109794253.1">
    <property type="nucleotide sequence ID" value="NZ_PHIG01000018.1"/>
</dbReference>
<comment type="caution">
    <text evidence="11">The sequence shown here is derived from an EMBL/GenBank/DDBJ whole genome shotgun (WGS) entry which is preliminary data.</text>
</comment>
<reference evidence="11 12" key="1">
    <citation type="submission" date="2017-11" db="EMBL/GenBank/DDBJ databases">
        <title>Draft genome sequence of Rhizobiales bacterium SY3-13.</title>
        <authorList>
            <person name="Sun C."/>
        </authorList>
    </citation>
    <scope>NUCLEOTIDE SEQUENCE [LARGE SCALE GENOMIC DNA]</scope>
    <source>
        <strain evidence="11 12">SY3-13</strain>
    </source>
</reference>